<sequence>MRTTDEIVGIAEELLTNRFGGTQNLTDPEDLGGLGTAKVLRCRVAPSPFLQARSVVLKFVPLSGDLFDDAALVREVVSYQFTTSLPTTARPGPELLAYDIDRRILVIGDAGDGETFDSLLQDADPAERMKLIRLLGRAIGSMHAATADREEHFDILFNRMLTKYPDTADIHRLRDQTLLAAVDRGLQLVTAAGIPVPEIVTAFAIDAKRRLSSGRHRAFTPFDLSPDNILMAGTPQFLDYEWAGFRDAAYDVACVVGGFPQYLFANPLSDAEAEAFIAAWVGEVKDIWPNVTNPVRLRARIITALIGWALSSIAYLYHGSMAQMVQEMEISLRRHPDDPSAVPDMDHLAMATATDDDEDVLAGSLLHDMGEDGQLARRDLHETFSALSRLAARGGDPRFAPVKEFADTVLARLEELGATPTAMAHRNHGADGS</sequence>
<dbReference type="EMBL" id="JAFLEQ010000003">
    <property type="protein sequence ID" value="MBN9643396.1"/>
    <property type="molecule type" value="Genomic_DNA"/>
</dbReference>
<dbReference type="InterPro" id="IPR011009">
    <property type="entry name" value="Kinase-like_dom_sf"/>
</dbReference>
<dbReference type="Gene3D" id="3.90.1200.10">
    <property type="match status" value="1"/>
</dbReference>
<accession>A0A939E0B6</accession>
<dbReference type="AlphaFoldDB" id="A0A939E0B6"/>
<name>A0A939E0B6_9CORY</name>
<evidence type="ECO:0000313" key="1">
    <source>
        <dbReference type="EMBL" id="MBN9643396.1"/>
    </source>
</evidence>
<gene>
    <name evidence="1" type="ORF">JZY06_01960</name>
</gene>
<reference evidence="1" key="1">
    <citation type="submission" date="2021-03" db="EMBL/GenBank/DDBJ databases">
        <authorList>
            <person name="Sun Q."/>
        </authorList>
    </citation>
    <scope>NUCLEOTIDE SEQUENCE</scope>
    <source>
        <strain evidence="1">CCM 8862</strain>
    </source>
</reference>
<dbReference type="SUPFAM" id="SSF56112">
    <property type="entry name" value="Protein kinase-like (PK-like)"/>
    <property type="match status" value="1"/>
</dbReference>
<dbReference type="Proteomes" id="UP000664332">
    <property type="component" value="Unassembled WGS sequence"/>
</dbReference>
<evidence type="ECO:0000313" key="2">
    <source>
        <dbReference type="Proteomes" id="UP000664332"/>
    </source>
</evidence>
<comment type="caution">
    <text evidence="1">The sequence shown here is derived from an EMBL/GenBank/DDBJ whole genome shotgun (WGS) entry which is preliminary data.</text>
</comment>
<dbReference type="RefSeq" id="WP_207118306.1">
    <property type="nucleotide sequence ID" value="NZ_JAFLEQ010000003.1"/>
</dbReference>
<protein>
    <submittedName>
        <fullName evidence="1">Phosphotransferase</fullName>
    </submittedName>
</protein>
<keyword evidence="2" id="KW-1185">Reference proteome</keyword>
<proteinExistence type="predicted"/>
<organism evidence="1 2">
    <name type="scientific">Corynebacterium mendelii</name>
    <dbReference type="NCBI Taxonomy" id="2765362"/>
    <lineage>
        <taxon>Bacteria</taxon>
        <taxon>Bacillati</taxon>
        <taxon>Actinomycetota</taxon>
        <taxon>Actinomycetes</taxon>
        <taxon>Mycobacteriales</taxon>
        <taxon>Corynebacteriaceae</taxon>
        <taxon>Corynebacterium</taxon>
    </lineage>
</organism>